<dbReference type="InterPro" id="IPR036188">
    <property type="entry name" value="FAD/NAD-bd_sf"/>
</dbReference>
<proteinExistence type="inferred from homology"/>
<dbReference type="PANTHER" id="PTHR43004:SF20">
    <property type="entry name" value="2-MONOOXYGENASE, PUTATIVE (AFU_ORTHOLOGUE AFUA_1G13660)-RELATED"/>
    <property type="match status" value="1"/>
</dbReference>
<evidence type="ECO:0000256" key="3">
    <source>
        <dbReference type="ARBA" id="ARBA00022827"/>
    </source>
</evidence>
<dbReference type="Proteomes" id="UP000036947">
    <property type="component" value="Unassembled WGS sequence"/>
</dbReference>
<dbReference type="SUPFAM" id="SSF54373">
    <property type="entry name" value="FAD-linked reductases, C-terminal domain"/>
    <property type="match status" value="1"/>
</dbReference>
<dbReference type="InterPro" id="IPR012941">
    <property type="entry name" value="Phe_hydrox_C_dim_dom"/>
</dbReference>
<dbReference type="PANTHER" id="PTHR43004">
    <property type="entry name" value="TRK SYSTEM POTASSIUM UPTAKE PROTEIN"/>
    <property type="match status" value="1"/>
</dbReference>
<evidence type="ECO:0000256" key="4">
    <source>
        <dbReference type="ARBA" id="ARBA00023002"/>
    </source>
</evidence>
<dbReference type="STRING" id="1163406.A0A0L0N4W1"/>
<protein>
    <submittedName>
        <fullName evidence="8">Phenol 2-monooxygenase</fullName>
    </submittedName>
</protein>
<evidence type="ECO:0000313" key="9">
    <source>
        <dbReference type="Proteomes" id="UP000036947"/>
    </source>
</evidence>
<dbReference type="AlphaFoldDB" id="A0A0L0N4W1"/>
<dbReference type="InterPro" id="IPR038220">
    <property type="entry name" value="PHOX_C_sf"/>
</dbReference>
<dbReference type="Gene3D" id="3.40.30.20">
    <property type="match status" value="1"/>
</dbReference>
<dbReference type="Pfam" id="PF01494">
    <property type="entry name" value="FAD_binding_3"/>
    <property type="match status" value="1"/>
</dbReference>
<dbReference type="PRINTS" id="PR00420">
    <property type="entry name" value="RNGMNOXGNASE"/>
</dbReference>
<dbReference type="OrthoDB" id="1716816at2759"/>
<evidence type="ECO:0000256" key="1">
    <source>
        <dbReference type="ARBA" id="ARBA00007801"/>
    </source>
</evidence>
<dbReference type="EMBL" id="LFRF01000021">
    <property type="protein sequence ID" value="KND89112.1"/>
    <property type="molecule type" value="Genomic_DNA"/>
</dbReference>
<dbReference type="SUPFAM" id="SSF51905">
    <property type="entry name" value="FAD/NAD(P)-binding domain"/>
    <property type="match status" value="1"/>
</dbReference>
<dbReference type="InterPro" id="IPR036249">
    <property type="entry name" value="Thioredoxin-like_sf"/>
</dbReference>
<sequence length="706" mass="78043">MATKPPTYTWENGFRQVTSKKAPWDSPRSRRQDEEKDGEDGDAYVTPPEVELVSSASHNSLGINVIRNWPTIYNGTNSPHGLPLWWHPQSEVDVLICGAGPSGLEVAVSLARQGVSFRIIDAADTPLIAGRADGVQPRFLETVSQWGLSTEIHEEGPLIERTAIYKDGKKLFFNRSHQSDSRYRGLHIITQGQIERIFIRDLLRHKALVERSSVISSFGVDDDASHPVRATVRNKRTGREEAIKAKFLVGSDGAASSIRKKLDIPFDGVSTDIYWGIMDCVLESDYPHAWVFGSVISSKHGGCVIIPREDGYIRLYTQLDVSHTGSISQSRQARDLAFAEAGGRVEAHSITPNEVLEQANRIFAPYKLKFAAPLSCHVHSVMGAFGLNASILDAANLAWKLGLVARGNASLEPLLATYNNERRKHAVRIIEVSGKYLRFVCGSSLAIPDLTDMAALEKGQHDTEEVNDLAPTTVDANHMETSADKSHPAESGVSEGSQFEDLEFLSGFYKAHGQFLLGVDCPYDPSVLTPVAEPSRRQQPAIRVKNGVRAPNPRICFSQARTGYLYDQLAGPPCFHLIIFGSSLVGVEVCRQVTSFFTSLAKKKSFYNRFKESDMLKLVLVVKMSPFEWDATTHLRQLYIKGTMPSGVSVVFDDRAPDEDAHTAWGVNHTTGGVAIVRPDLWVSLTAFPDEVERFSAFFDAFLKED</sequence>
<comment type="caution">
    <text evidence="8">The sequence shown here is derived from an EMBL/GenBank/DDBJ whole genome shotgun (WGS) entry which is preliminary data.</text>
</comment>
<evidence type="ECO:0000256" key="5">
    <source>
        <dbReference type="SAM" id="MobiDB-lite"/>
    </source>
</evidence>
<keyword evidence="4" id="KW-0560">Oxidoreductase</keyword>
<comment type="similarity">
    <text evidence="1">Belongs to the PheA/TfdB FAD monooxygenase family.</text>
</comment>
<keyword evidence="8" id="KW-0503">Monooxygenase</keyword>
<dbReference type="InterPro" id="IPR002938">
    <property type="entry name" value="FAD-bd"/>
</dbReference>
<dbReference type="Pfam" id="PF07976">
    <property type="entry name" value="Phe_hydrox_dim"/>
    <property type="match status" value="1"/>
</dbReference>
<feature type="domain" description="FAD-binding" evidence="6">
    <location>
        <begin position="91"/>
        <end position="431"/>
    </location>
</feature>
<reference evidence="8 9" key="1">
    <citation type="journal article" date="2015" name="BMC Genomics">
        <title>The genome of the truffle-parasite Tolypocladium ophioglossoides and the evolution of antifungal peptaibiotics.</title>
        <authorList>
            <person name="Quandt C.A."/>
            <person name="Bushley K.E."/>
            <person name="Spatafora J.W."/>
        </authorList>
    </citation>
    <scope>NUCLEOTIDE SEQUENCE [LARGE SCALE GENOMIC DNA]</scope>
    <source>
        <strain evidence="8 9">CBS 100239</strain>
    </source>
</reference>
<dbReference type="GO" id="GO:0016709">
    <property type="term" value="F:oxidoreductase activity, acting on paired donors, with incorporation or reduction of molecular oxygen, NAD(P)H as one donor, and incorporation of one atom of oxygen"/>
    <property type="evidence" value="ECO:0007669"/>
    <property type="project" value="UniProtKB-ARBA"/>
</dbReference>
<dbReference type="Gene3D" id="3.50.50.60">
    <property type="entry name" value="FAD/NAD(P)-binding domain"/>
    <property type="match status" value="1"/>
</dbReference>
<name>A0A0L0N4W1_TOLOC</name>
<keyword evidence="9" id="KW-1185">Reference proteome</keyword>
<evidence type="ECO:0000256" key="2">
    <source>
        <dbReference type="ARBA" id="ARBA00022630"/>
    </source>
</evidence>
<dbReference type="Gene3D" id="3.30.9.10">
    <property type="entry name" value="D-Amino Acid Oxidase, subunit A, domain 2"/>
    <property type="match status" value="1"/>
</dbReference>
<keyword evidence="3" id="KW-0274">FAD</keyword>
<feature type="domain" description="Phenol hydroxylase-like C-terminal dimerisation" evidence="7">
    <location>
        <begin position="523"/>
        <end position="705"/>
    </location>
</feature>
<dbReference type="SUPFAM" id="SSF52833">
    <property type="entry name" value="Thioredoxin-like"/>
    <property type="match status" value="1"/>
</dbReference>
<evidence type="ECO:0000313" key="8">
    <source>
        <dbReference type="EMBL" id="KND89112.1"/>
    </source>
</evidence>
<gene>
    <name evidence="8" type="ORF">TOPH_06343</name>
</gene>
<organism evidence="8 9">
    <name type="scientific">Tolypocladium ophioglossoides (strain CBS 100239)</name>
    <name type="common">Snaketongue truffleclub</name>
    <name type="synonym">Elaphocordyceps ophioglossoides</name>
    <dbReference type="NCBI Taxonomy" id="1163406"/>
    <lineage>
        <taxon>Eukaryota</taxon>
        <taxon>Fungi</taxon>
        <taxon>Dikarya</taxon>
        <taxon>Ascomycota</taxon>
        <taxon>Pezizomycotina</taxon>
        <taxon>Sordariomycetes</taxon>
        <taxon>Hypocreomycetidae</taxon>
        <taxon>Hypocreales</taxon>
        <taxon>Ophiocordycipitaceae</taxon>
        <taxon>Tolypocladium</taxon>
    </lineage>
</organism>
<keyword evidence="2" id="KW-0285">Flavoprotein</keyword>
<evidence type="ECO:0000259" key="6">
    <source>
        <dbReference type="Pfam" id="PF01494"/>
    </source>
</evidence>
<evidence type="ECO:0000259" key="7">
    <source>
        <dbReference type="Pfam" id="PF07976"/>
    </source>
</evidence>
<feature type="region of interest" description="Disordered" evidence="5">
    <location>
        <begin position="1"/>
        <end position="45"/>
    </location>
</feature>
<dbReference type="InterPro" id="IPR050641">
    <property type="entry name" value="RIFMO-like"/>
</dbReference>
<accession>A0A0L0N4W1</accession>
<dbReference type="GO" id="GO:0071949">
    <property type="term" value="F:FAD binding"/>
    <property type="evidence" value="ECO:0007669"/>
    <property type="project" value="InterPro"/>
</dbReference>